<feature type="domain" description="C2" evidence="5">
    <location>
        <begin position="126"/>
        <end position="276"/>
    </location>
</feature>
<feature type="region of interest" description="Disordered" evidence="4">
    <location>
        <begin position="320"/>
        <end position="341"/>
    </location>
</feature>
<feature type="repeat" description="ANK" evidence="3">
    <location>
        <begin position="40"/>
        <end position="72"/>
    </location>
</feature>
<organism evidence="6 7">
    <name type="scientific">Mya arenaria</name>
    <name type="common">Soft-shell clam</name>
    <dbReference type="NCBI Taxonomy" id="6604"/>
    <lineage>
        <taxon>Eukaryota</taxon>
        <taxon>Metazoa</taxon>
        <taxon>Spiralia</taxon>
        <taxon>Lophotrochozoa</taxon>
        <taxon>Mollusca</taxon>
        <taxon>Bivalvia</taxon>
        <taxon>Autobranchia</taxon>
        <taxon>Heteroconchia</taxon>
        <taxon>Euheterodonta</taxon>
        <taxon>Imparidentia</taxon>
        <taxon>Neoheterodontei</taxon>
        <taxon>Myida</taxon>
        <taxon>Myoidea</taxon>
        <taxon>Myidae</taxon>
        <taxon>Mya</taxon>
    </lineage>
</organism>
<accession>A0ABY7EYC1</accession>
<dbReference type="PROSITE" id="PS50004">
    <property type="entry name" value="C2"/>
    <property type="match status" value="1"/>
</dbReference>
<evidence type="ECO:0000313" key="6">
    <source>
        <dbReference type="EMBL" id="WAR13831.1"/>
    </source>
</evidence>
<evidence type="ECO:0000313" key="7">
    <source>
        <dbReference type="Proteomes" id="UP001164746"/>
    </source>
</evidence>
<evidence type="ECO:0000256" key="4">
    <source>
        <dbReference type="SAM" id="MobiDB-lite"/>
    </source>
</evidence>
<evidence type="ECO:0000256" key="2">
    <source>
        <dbReference type="ARBA" id="ARBA00023043"/>
    </source>
</evidence>
<dbReference type="PANTHER" id="PTHR24201">
    <property type="entry name" value="ANK_REP_REGION DOMAIN-CONTAINING PROTEIN"/>
    <property type="match status" value="1"/>
</dbReference>
<proteinExistence type="predicted"/>
<keyword evidence="2 3" id="KW-0040">ANK repeat</keyword>
<protein>
    <recommendedName>
        <fullName evidence="5">C2 domain-containing protein</fullName>
    </recommendedName>
</protein>
<dbReference type="InterPro" id="IPR000008">
    <property type="entry name" value="C2_dom"/>
</dbReference>
<dbReference type="InterPro" id="IPR002110">
    <property type="entry name" value="Ankyrin_rpt"/>
</dbReference>
<dbReference type="EMBL" id="CP111020">
    <property type="protein sequence ID" value="WAR13831.1"/>
    <property type="molecule type" value="Genomic_DNA"/>
</dbReference>
<keyword evidence="7" id="KW-1185">Reference proteome</keyword>
<dbReference type="SUPFAM" id="SSF49562">
    <property type="entry name" value="C2 domain (Calcium/lipid-binding domain, CaLB)"/>
    <property type="match status" value="1"/>
</dbReference>
<evidence type="ECO:0000259" key="5">
    <source>
        <dbReference type="PROSITE" id="PS50004"/>
    </source>
</evidence>
<feature type="region of interest" description="Disordered" evidence="4">
    <location>
        <begin position="468"/>
        <end position="533"/>
    </location>
</feature>
<dbReference type="Gene3D" id="2.60.40.150">
    <property type="entry name" value="C2 domain"/>
    <property type="match status" value="1"/>
</dbReference>
<dbReference type="SUPFAM" id="SSF48403">
    <property type="entry name" value="Ankyrin repeat"/>
    <property type="match status" value="1"/>
</dbReference>
<dbReference type="Pfam" id="PF12796">
    <property type="entry name" value="Ank_2"/>
    <property type="match status" value="1"/>
</dbReference>
<dbReference type="Proteomes" id="UP001164746">
    <property type="component" value="Chromosome 9"/>
</dbReference>
<evidence type="ECO:0000256" key="3">
    <source>
        <dbReference type="PROSITE-ProRule" id="PRU00023"/>
    </source>
</evidence>
<keyword evidence="1" id="KW-0677">Repeat</keyword>
<evidence type="ECO:0000256" key="1">
    <source>
        <dbReference type="ARBA" id="ARBA00022737"/>
    </source>
</evidence>
<feature type="region of interest" description="Disordered" evidence="4">
    <location>
        <begin position="569"/>
        <end position="604"/>
    </location>
</feature>
<feature type="compositionally biased region" description="Low complexity" evidence="4">
    <location>
        <begin position="520"/>
        <end position="530"/>
    </location>
</feature>
<dbReference type="PROSITE" id="PS50088">
    <property type="entry name" value="ANK_REPEAT"/>
    <property type="match status" value="1"/>
</dbReference>
<reference evidence="6" key="1">
    <citation type="submission" date="2022-11" db="EMBL/GenBank/DDBJ databases">
        <title>Centuries of genome instability and evolution in soft-shell clam transmissible cancer (bioRxiv).</title>
        <authorList>
            <person name="Hart S.F.M."/>
            <person name="Yonemitsu M.A."/>
            <person name="Giersch R.M."/>
            <person name="Beal B.F."/>
            <person name="Arriagada G."/>
            <person name="Davis B.W."/>
            <person name="Ostrander E.A."/>
            <person name="Goff S.P."/>
            <person name="Metzger M.J."/>
        </authorList>
    </citation>
    <scope>NUCLEOTIDE SEQUENCE</scope>
    <source>
        <strain evidence="6">MELC-2E11</strain>
        <tissue evidence="6">Siphon/mantle</tissue>
    </source>
</reference>
<dbReference type="PANTHER" id="PTHR24201:SF15">
    <property type="entry name" value="ANKYRIN REPEAT DOMAIN-CONTAINING PROTEIN 66"/>
    <property type="match status" value="1"/>
</dbReference>
<dbReference type="InterPro" id="IPR035892">
    <property type="entry name" value="C2_domain_sf"/>
</dbReference>
<feature type="compositionally biased region" description="Polar residues" evidence="4">
    <location>
        <begin position="331"/>
        <end position="341"/>
    </location>
</feature>
<feature type="compositionally biased region" description="Basic residues" evidence="4">
    <location>
        <begin position="504"/>
        <end position="513"/>
    </location>
</feature>
<dbReference type="SMART" id="SM00248">
    <property type="entry name" value="ANK"/>
    <property type="match status" value="2"/>
</dbReference>
<sequence>MSDLEGQFDTKLHEAVRYGDLEEVKVALQQGDPNKQDYLRSRTAMHYAAENGHVVCLQMLVDAGGKYHIKDSSGKDCLDVVTPGGRKILEKLRARDLLLKEGDITTVSDEGISSDQSQDASSLICSLGNLHVTVEYHSGKATLKVRIWQISDLLLPPPSTSMIHSIYVKSYLQPDKKKDSKRKTEEVKVDSSEGHIHWRRRKTVAVQHVFTPACFKFDRALEYSGITNEHIKEKSIQIEVCITQRYSHRSFLVGMVRMSLRSAVKKLVKEKIPLIPCMNHTIPTNMKVYSASELSVMNNTPGGDIFFSYPNVRIVLPEDSDDRSDKAASNPDLQRSPLQLNSPTVEVDMDSHYRFVQQVPKLDLSNMALDESGYSSEFHVSIPSEIESPDSNSSQSNISGPIHAFESSITQTQATVVKKTKATPNLEDISEDRVPRGIKNNEASIEITDLDEDNLDSVTIDTNLDIKKKSSKKNAVKTSTKEQQETTENIEIKVEPKSHLDKKDKKRRSRKSGKRSDENSGGSSRSRSQSPEWDFYDIPTEVVTQTNEPSVSPWKEGAAPVILPMETQMGIPNAKEQQSLLAQEKDKSIRRSKKKSSQPIPGKAVPVHVVPAIIVTQPSIKDKKGKKSSKVLQESAVVNMPESKEVVDEIEMREIVIHNKGKDEYKINAEKTGLKKIERKAFVNVGKALSLKTKPESVKPKENETKDKATDKTENESKVSKFKLKLRKLRKGKDPEPKITIDKNVPRISDIVTETDLTSVIVDKSSVSDLNQSGTGNEQETGSSVVLDMEKLVYQSSGAHVVELIEDDISITELGDNGQLFTDRSEAPSLMAFSDLESGFGDYHLPECKSPTNYMVPMQVYDPDDTSCDESLAFEHENCRIPTTEL</sequence>
<dbReference type="InterPro" id="IPR050776">
    <property type="entry name" value="Ank_Repeat/CDKN_Inhibitor"/>
</dbReference>
<name>A0ABY7EYC1_MYAAR</name>
<feature type="region of interest" description="Disordered" evidence="4">
    <location>
        <begin position="694"/>
        <end position="716"/>
    </location>
</feature>
<gene>
    <name evidence="6" type="ORF">MAR_003936</name>
</gene>
<dbReference type="Gene3D" id="1.25.40.20">
    <property type="entry name" value="Ankyrin repeat-containing domain"/>
    <property type="match status" value="1"/>
</dbReference>
<feature type="compositionally biased region" description="Basic and acidic residues" evidence="4">
    <location>
        <begin position="479"/>
        <end position="503"/>
    </location>
</feature>
<dbReference type="InterPro" id="IPR036770">
    <property type="entry name" value="Ankyrin_rpt-contain_sf"/>
</dbReference>
<dbReference type="PROSITE" id="PS50297">
    <property type="entry name" value="ANK_REP_REGION"/>
    <property type="match status" value="1"/>
</dbReference>